<keyword evidence="3" id="KW-1185">Reference proteome</keyword>
<name>A0A1C7P9B5_9BACT</name>
<feature type="chain" id="PRO_5014266427" description="Thioredoxin-like fold" evidence="1">
    <location>
        <begin position="21"/>
        <end position="413"/>
    </location>
</feature>
<dbReference type="EMBL" id="LT629973">
    <property type="protein sequence ID" value="SEH93744.1"/>
    <property type="molecule type" value="Genomic_DNA"/>
</dbReference>
<dbReference type="RefSeq" id="WP_067777839.1">
    <property type="nucleotide sequence ID" value="NZ_JACVVN010000012.1"/>
</dbReference>
<gene>
    <name evidence="2" type="ORF">PYTT_1878</name>
</gene>
<proteinExistence type="predicted"/>
<protein>
    <recommendedName>
        <fullName evidence="4">Thioredoxin-like fold</fullName>
    </recommendedName>
</protein>
<accession>A0A1C7P9B5</accession>
<dbReference type="Proteomes" id="UP000176204">
    <property type="component" value="Chromosome I"/>
</dbReference>
<dbReference type="AlphaFoldDB" id="A0A1C7P9B5"/>
<evidence type="ECO:0000256" key="1">
    <source>
        <dbReference type="SAM" id="SignalP"/>
    </source>
</evidence>
<keyword evidence="1" id="KW-0732">Signal</keyword>
<evidence type="ECO:0000313" key="2">
    <source>
        <dbReference type="EMBL" id="SEH93744.1"/>
    </source>
</evidence>
<evidence type="ECO:0008006" key="4">
    <source>
        <dbReference type="Google" id="ProtNLM"/>
    </source>
</evidence>
<sequence length="413" mass="45795">MNPFVFAAAFSLVSASVPLAGLLPYNTAVEKAKAENKPIVVLWAGTGWDRGSAEVKAMWDKVASKSSQPVIWALYDERDGLSDEARKKEVKPPFESWNVPMALVVTPDNQKLICVIDRERVKEASKVAAVLPKMLAAYDKLVKADEEAKGKSGKEAAAVYGKALDGLPYQAARTHKDVIEKIRKADPKDESGYVFKYDFHHQNVYKEVNKVMEDGGKKGKDRNFAGAEQWLRNRLASPVLDKEQKQMLNVALAYVARMEYDFGAVPSAKPKMIEAFKTAMAIDPKSELGKGCKNYIAYFTEPVVLKNLDVANGDMRREWTPWVADVSSEIKKPGTYVVKCVKSGGGYEVRNPRLTSKGKTVAMLDASQRDKNQNEFELTVPEGKVPAGLRLEMEGRGSGHWMDGFGRLEIKAK</sequence>
<feature type="signal peptide" evidence="1">
    <location>
        <begin position="1"/>
        <end position="20"/>
    </location>
</feature>
<organism evidence="2 3">
    <name type="scientific">Akkermansia glycaniphila</name>
    <dbReference type="NCBI Taxonomy" id="1679444"/>
    <lineage>
        <taxon>Bacteria</taxon>
        <taxon>Pseudomonadati</taxon>
        <taxon>Verrucomicrobiota</taxon>
        <taxon>Verrucomicrobiia</taxon>
        <taxon>Verrucomicrobiales</taxon>
        <taxon>Akkermansiaceae</taxon>
        <taxon>Akkermansia</taxon>
    </lineage>
</organism>
<dbReference type="KEGG" id="agl:PYTT_1878"/>
<dbReference type="OrthoDB" id="198797at2"/>
<reference evidence="3" key="1">
    <citation type="submission" date="2016-09" db="EMBL/GenBank/DDBJ databases">
        <authorList>
            <person name="Koehorst J."/>
        </authorList>
    </citation>
    <scope>NUCLEOTIDE SEQUENCE [LARGE SCALE GENOMIC DNA]</scope>
</reference>
<evidence type="ECO:0000313" key="3">
    <source>
        <dbReference type="Proteomes" id="UP000176204"/>
    </source>
</evidence>
<dbReference type="STRING" id="1679444.PYTT_1878"/>